<dbReference type="InterPro" id="IPR001019">
    <property type="entry name" value="Gprotein_alpha_su"/>
</dbReference>
<comment type="subunit">
    <text evidence="1">G proteins are composed of 3 units; alpha, beta and gamma. The alpha chain contains the guanine nucleotide binding site.</text>
</comment>
<dbReference type="Gene3D" id="3.40.50.300">
    <property type="entry name" value="P-loop containing nucleotide triphosphate hydrolases"/>
    <property type="match status" value="1"/>
</dbReference>
<dbReference type="PROSITE" id="PS51882">
    <property type="entry name" value="G_ALPHA"/>
    <property type="match status" value="1"/>
</dbReference>
<dbReference type="GO" id="GO:0046872">
    <property type="term" value="F:metal ion binding"/>
    <property type="evidence" value="ECO:0007669"/>
    <property type="project" value="UniProtKB-KW"/>
</dbReference>
<evidence type="ECO:0000256" key="4">
    <source>
        <dbReference type="ARBA" id="ARBA00022741"/>
    </source>
</evidence>
<sequence length="380" mass="42428">MNRKLKVSCSEDGSSDKRSLPLQMDESSPPCHAEDESLDLLRLRDGDRQIVFDPSASTFTCGVSGTGACDAGKSTLAKQVRLIHDKGFSDVDKTHYRNVVRANLATSLLRVLEAMRDTEYAFTGELVAVADKLSRALNDNLAHLNILDLKLEVHMLVGHANFHRFLETSDNIGLAESTQYFFKSVDRILSPSFMPTDYDILRARQKNLGLAETVFHFRGFHIRLCDVDGTSTLKKKWLDCFETVSAVLFTVGLDTYDVRSKENDDKTDLVVALDSLSVLCRHPSFAETPFILFLNKRDIFRSKLKVTPLSAVMPAYKGSNDYTEAAAYVKKLFEQQSGGKKNFWVHVTCAIDTASVRGVFDSVLSVIFQSTLEEVAPKPH</sequence>
<keyword evidence="8" id="KW-0807">Transducer</keyword>
<dbReference type="SUPFAM" id="SSF47895">
    <property type="entry name" value="Transducin (alpha subunit), insertion domain"/>
    <property type="match status" value="1"/>
</dbReference>
<dbReference type="PANTHER" id="PTHR10218:SF302">
    <property type="entry name" value="GUANINE NUCLEOTIDE-BINDING PROTEIN ALPHA-5 SUBUNIT"/>
    <property type="match status" value="1"/>
</dbReference>
<name>A0A2T7NLA9_POMCA</name>
<evidence type="ECO:0000256" key="3">
    <source>
        <dbReference type="ARBA" id="ARBA00022723"/>
    </source>
</evidence>
<protein>
    <submittedName>
        <fullName evidence="13">Uncharacterized protein</fullName>
    </submittedName>
</protein>
<keyword evidence="14" id="KW-1185">Reference proteome</keyword>
<dbReference type="GO" id="GO:0007188">
    <property type="term" value="P:adenylate cyclase-modulating G protein-coupled receptor signaling pathway"/>
    <property type="evidence" value="ECO:0007669"/>
    <property type="project" value="TreeGrafter"/>
</dbReference>
<keyword evidence="7" id="KW-0564">Palmitate</keyword>
<dbReference type="Gene3D" id="1.10.400.10">
    <property type="entry name" value="GI Alpha 1, domain 2-like"/>
    <property type="match status" value="1"/>
</dbReference>
<evidence type="ECO:0000256" key="1">
    <source>
        <dbReference type="ARBA" id="ARBA00011356"/>
    </source>
</evidence>
<evidence type="ECO:0000256" key="5">
    <source>
        <dbReference type="ARBA" id="ARBA00022842"/>
    </source>
</evidence>
<dbReference type="InterPro" id="IPR027417">
    <property type="entry name" value="P-loop_NTPase"/>
</dbReference>
<gene>
    <name evidence="13" type="ORF">C0Q70_17756</name>
</gene>
<organism evidence="13 14">
    <name type="scientific">Pomacea canaliculata</name>
    <name type="common">Golden apple snail</name>
    <dbReference type="NCBI Taxonomy" id="400727"/>
    <lineage>
        <taxon>Eukaryota</taxon>
        <taxon>Metazoa</taxon>
        <taxon>Spiralia</taxon>
        <taxon>Lophotrochozoa</taxon>
        <taxon>Mollusca</taxon>
        <taxon>Gastropoda</taxon>
        <taxon>Caenogastropoda</taxon>
        <taxon>Architaenioglossa</taxon>
        <taxon>Ampullarioidea</taxon>
        <taxon>Ampullariidae</taxon>
        <taxon>Pomacea</taxon>
    </lineage>
</organism>
<evidence type="ECO:0000313" key="14">
    <source>
        <dbReference type="Proteomes" id="UP000245119"/>
    </source>
</evidence>
<evidence type="ECO:0000313" key="13">
    <source>
        <dbReference type="EMBL" id="PVD21953.1"/>
    </source>
</evidence>
<keyword evidence="2" id="KW-0519">Myristate</keyword>
<feature type="binding site" evidence="10">
    <location>
        <begin position="295"/>
        <end position="298"/>
    </location>
    <ligand>
        <name>GTP</name>
        <dbReference type="ChEBI" id="CHEBI:37565"/>
    </ligand>
</feature>
<dbReference type="GO" id="GO:0001664">
    <property type="term" value="F:G protein-coupled receptor binding"/>
    <property type="evidence" value="ECO:0007669"/>
    <property type="project" value="TreeGrafter"/>
</dbReference>
<feature type="region of interest" description="Disordered" evidence="12">
    <location>
        <begin position="1"/>
        <end position="33"/>
    </location>
</feature>
<reference evidence="13 14" key="1">
    <citation type="submission" date="2018-04" db="EMBL/GenBank/DDBJ databases">
        <title>The genome of golden apple snail Pomacea canaliculata provides insight into stress tolerance and invasive adaptation.</title>
        <authorList>
            <person name="Liu C."/>
            <person name="Liu B."/>
            <person name="Ren Y."/>
            <person name="Zhang Y."/>
            <person name="Wang H."/>
            <person name="Li S."/>
            <person name="Jiang F."/>
            <person name="Yin L."/>
            <person name="Zhang G."/>
            <person name="Qian W."/>
            <person name="Fan W."/>
        </authorList>
    </citation>
    <scope>NUCLEOTIDE SEQUENCE [LARGE SCALE GENOMIC DNA]</scope>
    <source>
        <strain evidence="13">SZHN2017</strain>
        <tissue evidence="13">Muscle</tissue>
    </source>
</reference>
<comment type="caution">
    <text evidence="13">The sequence shown here is derived from an EMBL/GenBank/DDBJ whole genome shotgun (WGS) entry which is preliminary data.</text>
</comment>
<dbReference type="GO" id="GO:0003924">
    <property type="term" value="F:GTPase activity"/>
    <property type="evidence" value="ECO:0007669"/>
    <property type="project" value="InterPro"/>
</dbReference>
<evidence type="ECO:0000256" key="2">
    <source>
        <dbReference type="ARBA" id="ARBA00022707"/>
    </source>
</evidence>
<dbReference type="CDD" id="cd00066">
    <property type="entry name" value="G-alpha"/>
    <property type="match status" value="1"/>
</dbReference>
<keyword evidence="3 11" id="KW-0479">Metal-binding</keyword>
<evidence type="ECO:0000256" key="6">
    <source>
        <dbReference type="ARBA" id="ARBA00023134"/>
    </source>
</evidence>
<dbReference type="FunFam" id="3.40.50.300:FF:003800">
    <property type="entry name" value="Guanine nucleotide-binding protein G(k) subunit alpha"/>
    <property type="match status" value="1"/>
</dbReference>
<accession>A0A2T7NLA9</accession>
<evidence type="ECO:0000256" key="8">
    <source>
        <dbReference type="ARBA" id="ARBA00023224"/>
    </source>
</evidence>
<feature type="binding site" evidence="10">
    <location>
        <position position="350"/>
    </location>
    <ligand>
        <name>GTP</name>
        <dbReference type="ChEBI" id="CHEBI:37565"/>
    </ligand>
</feature>
<evidence type="ECO:0000256" key="7">
    <source>
        <dbReference type="ARBA" id="ARBA00023139"/>
    </source>
</evidence>
<proteinExistence type="predicted"/>
<dbReference type="SMART" id="SM00275">
    <property type="entry name" value="G_alpha"/>
    <property type="match status" value="1"/>
</dbReference>
<evidence type="ECO:0000256" key="10">
    <source>
        <dbReference type="PIRSR" id="PIRSR601019-1"/>
    </source>
</evidence>
<dbReference type="GO" id="GO:0005525">
    <property type="term" value="F:GTP binding"/>
    <property type="evidence" value="ECO:0007669"/>
    <property type="project" value="UniProtKB-KW"/>
</dbReference>
<dbReference type="SUPFAM" id="SSF52540">
    <property type="entry name" value="P-loop containing nucleoside triphosphate hydrolases"/>
    <property type="match status" value="1"/>
</dbReference>
<dbReference type="GO" id="GO:0031683">
    <property type="term" value="F:G-protein beta/gamma-subunit complex binding"/>
    <property type="evidence" value="ECO:0007669"/>
    <property type="project" value="InterPro"/>
</dbReference>
<dbReference type="Proteomes" id="UP000245119">
    <property type="component" value="Linkage Group LG11"/>
</dbReference>
<dbReference type="STRING" id="400727.A0A2T7NLA9"/>
<dbReference type="Pfam" id="PF00503">
    <property type="entry name" value="G-alpha"/>
    <property type="match status" value="1"/>
</dbReference>
<dbReference type="InterPro" id="IPR011025">
    <property type="entry name" value="GproteinA_insert"/>
</dbReference>
<dbReference type="AlphaFoldDB" id="A0A2T7NLA9"/>
<keyword evidence="5 11" id="KW-0460">Magnesium</keyword>
<dbReference type="EMBL" id="PZQS01000011">
    <property type="protein sequence ID" value="PVD21953.1"/>
    <property type="molecule type" value="Genomic_DNA"/>
</dbReference>
<dbReference type="GO" id="GO:0005737">
    <property type="term" value="C:cytoplasm"/>
    <property type="evidence" value="ECO:0007669"/>
    <property type="project" value="TreeGrafter"/>
</dbReference>
<feature type="binding site" evidence="11">
    <location>
        <position position="74"/>
    </location>
    <ligand>
        <name>Mg(2+)</name>
        <dbReference type="ChEBI" id="CHEBI:18420"/>
    </ligand>
</feature>
<keyword evidence="6 10" id="KW-0342">GTP-binding</keyword>
<dbReference type="PANTHER" id="PTHR10218">
    <property type="entry name" value="GTP-BINDING PROTEIN ALPHA SUBUNIT"/>
    <property type="match status" value="1"/>
</dbReference>
<evidence type="ECO:0000256" key="11">
    <source>
        <dbReference type="PIRSR" id="PIRSR601019-2"/>
    </source>
</evidence>
<keyword evidence="9" id="KW-0449">Lipoprotein</keyword>
<evidence type="ECO:0000256" key="12">
    <source>
        <dbReference type="SAM" id="MobiDB-lite"/>
    </source>
</evidence>
<dbReference type="GO" id="GO:0005834">
    <property type="term" value="C:heterotrimeric G-protein complex"/>
    <property type="evidence" value="ECO:0007669"/>
    <property type="project" value="TreeGrafter"/>
</dbReference>
<evidence type="ECO:0000256" key="9">
    <source>
        <dbReference type="ARBA" id="ARBA00023288"/>
    </source>
</evidence>
<dbReference type="PRINTS" id="PR00318">
    <property type="entry name" value="GPROTEINA"/>
</dbReference>
<dbReference type="OrthoDB" id="5817230at2759"/>
<keyword evidence="4 10" id="KW-0547">Nucleotide-binding</keyword>